<evidence type="ECO:0000313" key="1">
    <source>
        <dbReference type="EMBL" id="APD92458.1"/>
    </source>
</evidence>
<reference evidence="1 2" key="1">
    <citation type="submission" date="2016-11" db="EMBL/GenBank/DDBJ databases">
        <title>Networking in microbes: conjugative elements and plasmids in the genus Alteromonas.</title>
        <authorList>
            <person name="Lopez-Perez M."/>
            <person name="Ramon-Marco N."/>
            <person name="Rodriguez-Valera F."/>
        </authorList>
    </citation>
    <scope>NUCLEOTIDE SEQUENCE [LARGE SCALE GENOMIC DNA]</scope>
    <source>
        <strain evidence="1 2">CP48</strain>
        <plasmid evidence="2">pamcp48-600</plasmid>
    </source>
</reference>
<dbReference type="EMBL" id="CP018025">
    <property type="protein sequence ID" value="APD92458.1"/>
    <property type="molecule type" value="Genomic_DNA"/>
</dbReference>
<protein>
    <submittedName>
        <fullName evidence="1">Uncharacterized protein</fullName>
    </submittedName>
</protein>
<proteinExistence type="predicted"/>
<dbReference type="AlphaFoldDB" id="A0AAC9JIE6"/>
<keyword evidence="1" id="KW-0614">Plasmid</keyword>
<dbReference type="RefSeq" id="WP_071961083.1">
    <property type="nucleotide sequence ID" value="NZ_CP018025.1"/>
</dbReference>
<organism evidence="1 2">
    <name type="scientific">Alteromonas mediterranea</name>
    <dbReference type="NCBI Taxonomy" id="314275"/>
    <lineage>
        <taxon>Bacteria</taxon>
        <taxon>Pseudomonadati</taxon>
        <taxon>Pseudomonadota</taxon>
        <taxon>Gammaproteobacteria</taxon>
        <taxon>Alteromonadales</taxon>
        <taxon>Alteromonadaceae</taxon>
        <taxon>Alteromonas/Salinimonas group</taxon>
        <taxon>Alteromonas</taxon>
    </lineage>
</organism>
<name>A0AAC9JIE6_9ALTE</name>
<accession>A0AAC9JIE6</accession>
<dbReference type="Proteomes" id="UP000182101">
    <property type="component" value="Plasmid pAMCP48-600"/>
</dbReference>
<gene>
    <name evidence="1" type="ORF">BM524_21385</name>
</gene>
<sequence length="196" mass="22579">MPNYDQHKPIDIYGALSFNAIKLDEVGLSDQQIKELREGEKGHTGFYIKIVADAVESFVHHNESVSSDKTDTNLHKIMEFSTKFCERTYAMGLAEQKPNGEQWVKNWLATQNPSFQAHAEAYQELYEQVSHLTEKPYFMSAWSLAFIVDIALEVEGVKDPFDFVSLPNRRIESLNLLLEYAEHWVTVFYQHVGFQG</sequence>
<geneLocation type="plasmid" evidence="2">
    <name>pamcp48-600</name>
</geneLocation>
<evidence type="ECO:0000313" key="2">
    <source>
        <dbReference type="Proteomes" id="UP000182101"/>
    </source>
</evidence>